<proteinExistence type="predicted"/>
<protein>
    <submittedName>
        <fullName evidence="1">Uncharacterized protein</fullName>
    </submittedName>
</protein>
<dbReference type="AlphaFoldDB" id="A0A0R3KNP6"/>
<dbReference type="Proteomes" id="UP000050863">
    <property type="component" value="Unassembled WGS sequence"/>
</dbReference>
<name>A0A0R3KNP6_9BRAD</name>
<keyword evidence="2" id="KW-1185">Reference proteome</keyword>
<reference evidence="1 2" key="1">
    <citation type="submission" date="2014-03" db="EMBL/GenBank/DDBJ databases">
        <title>Bradyrhizobium valentinum sp. nov., isolated from effective nodules of Lupinus mariae-josephae, a lupine endemic of basic-lime soils in Eastern Spain.</title>
        <authorList>
            <person name="Duran D."/>
            <person name="Rey L."/>
            <person name="Navarro A."/>
            <person name="Busquets A."/>
            <person name="Imperial J."/>
            <person name="Ruiz-Argueso T."/>
        </authorList>
    </citation>
    <scope>NUCLEOTIDE SEQUENCE [LARGE SCALE GENOMIC DNA]</scope>
    <source>
        <strain evidence="1 2">PAC68</strain>
    </source>
</reference>
<accession>A0A0R3KNP6</accession>
<evidence type="ECO:0000313" key="2">
    <source>
        <dbReference type="Proteomes" id="UP000050863"/>
    </source>
</evidence>
<evidence type="ECO:0000313" key="1">
    <source>
        <dbReference type="EMBL" id="KRQ94514.1"/>
    </source>
</evidence>
<sequence>MLNFSSDRPVNYQRWQLMEMTDLWQSRLMTIAHVTRQLADIVKRCANGPIVVDFVETLYAVDLGRSPIRVAG</sequence>
<dbReference type="EMBL" id="LLXZ01000216">
    <property type="protein sequence ID" value="KRQ94514.1"/>
    <property type="molecule type" value="Genomic_DNA"/>
</dbReference>
<organism evidence="1 2">
    <name type="scientific">Bradyrhizobium jicamae</name>
    <dbReference type="NCBI Taxonomy" id="280332"/>
    <lineage>
        <taxon>Bacteria</taxon>
        <taxon>Pseudomonadati</taxon>
        <taxon>Pseudomonadota</taxon>
        <taxon>Alphaproteobacteria</taxon>
        <taxon>Hyphomicrobiales</taxon>
        <taxon>Nitrobacteraceae</taxon>
        <taxon>Bradyrhizobium</taxon>
    </lineage>
</organism>
<comment type="caution">
    <text evidence="1">The sequence shown here is derived from an EMBL/GenBank/DDBJ whole genome shotgun (WGS) entry which is preliminary data.</text>
</comment>
<gene>
    <name evidence="1" type="ORF">CQ12_37485</name>
</gene>